<dbReference type="GO" id="GO:0009893">
    <property type="term" value="P:positive regulation of metabolic process"/>
    <property type="evidence" value="ECO:0007669"/>
    <property type="project" value="UniProtKB-ARBA"/>
</dbReference>
<dbReference type="InterPro" id="IPR018060">
    <property type="entry name" value="HTH_AraC"/>
</dbReference>
<dbReference type="GO" id="GO:0003677">
    <property type="term" value="F:DNA binding"/>
    <property type="evidence" value="ECO:0007669"/>
    <property type="project" value="UniProtKB-KW"/>
</dbReference>
<dbReference type="PROSITE" id="PS00041">
    <property type="entry name" value="HTH_ARAC_FAMILY_1"/>
    <property type="match status" value="1"/>
</dbReference>
<keyword evidence="3" id="KW-0238">DNA-binding</keyword>
<protein>
    <recommendedName>
        <fullName evidence="6">HTH araC/xylS-type domain-containing protein</fullName>
    </recommendedName>
</protein>
<dbReference type="SUPFAM" id="SSF46689">
    <property type="entry name" value="Homeodomain-like"/>
    <property type="match status" value="2"/>
</dbReference>
<proteinExistence type="predicted"/>
<evidence type="ECO:0000256" key="3">
    <source>
        <dbReference type="ARBA" id="ARBA00023125"/>
    </source>
</evidence>
<sequence>MVRLRPAILGHNTQPAQGENHHLQGALIHTLKVQARAAIASWSNSHSSADLKEASQCLENVYSGNVITVEKDRATFDMHLHSCKFNSLELASLSFGTEVDLQQSPTGTLLISTQLQGWAQTRNHKGASAGGAGLVMFDGSHCSASKQFSEDSWRVHVRIPKDLLRSKHLEVYGHDHPSPLDFNPALACGEAQIRWLGLLNVLLCNATSPSQAANHGTAHCISELVLMFALEEYYKSARFITTRHQSVLPKQVKIALAFIHEQRQRALTLGEIARAANTSVRALCDSFAKSHQTTPMRYLRELRLQDARELLRESPPGTLIADIAERCGFTHLGRFSAAYRNRFSELPSETLRR</sequence>
<dbReference type="GO" id="GO:0005737">
    <property type="term" value="C:cytoplasm"/>
    <property type="evidence" value="ECO:0007669"/>
    <property type="project" value="UniProtKB-SubCell"/>
</dbReference>
<organism evidence="7 8">
    <name type="scientific">Pseudomonas hunanensis</name>
    <dbReference type="NCBI Taxonomy" id="1247546"/>
    <lineage>
        <taxon>Bacteria</taxon>
        <taxon>Pseudomonadati</taxon>
        <taxon>Pseudomonadota</taxon>
        <taxon>Gammaproteobacteria</taxon>
        <taxon>Pseudomonadales</taxon>
        <taxon>Pseudomonadaceae</taxon>
        <taxon>Pseudomonas</taxon>
    </lineage>
</organism>
<accession>A0ABD6N8V3</accession>
<dbReference type="Pfam" id="PF14525">
    <property type="entry name" value="AraC_binding_2"/>
    <property type="match status" value="1"/>
</dbReference>
<comment type="caution">
    <text evidence="7">The sequence shown here is derived from an EMBL/GenBank/DDBJ whole genome shotgun (WGS) entry which is preliminary data.</text>
</comment>
<dbReference type="SMART" id="SM00342">
    <property type="entry name" value="HTH_ARAC"/>
    <property type="match status" value="1"/>
</dbReference>
<gene>
    <name evidence="7" type="ORF">DM819_04345</name>
</gene>
<feature type="domain" description="HTH araC/xylS-type" evidence="6">
    <location>
        <begin position="253"/>
        <end position="353"/>
    </location>
</feature>
<evidence type="ECO:0000259" key="6">
    <source>
        <dbReference type="PROSITE" id="PS01124"/>
    </source>
</evidence>
<evidence type="ECO:0000256" key="4">
    <source>
        <dbReference type="ARBA" id="ARBA00023163"/>
    </source>
</evidence>
<name>A0ABD6N8V3_9PSED</name>
<dbReference type="RefSeq" id="WP_179052466.1">
    <property type="nucleotide sequence ID" value="NZ_QJRE01000089.1"/>
</dbReference>
<dbReference type="InterPro" id="IPR018062">
    <property type="entry name" value="HTH_AraC-typ_CS"/>
</dbReference>
<dbReference type="PANTHER" id="PTHR46796">
    <property type="entry name" value="HTH-TYPE TRANSCRIPTIONAL ACTIVATOR RHAS-RELATED"/>
    <property type="match status" value="1"/>
</dbReference>
<dbReference type="Gene3D" id="1.10.10.60">
    <property type="entry name" value="Homeodomain-like"/>
    <property type="match status" value="1"/>
</dbReference>
<reference evidence="7 8" key="1">
    <citation type="submission" date="2018-06" db="EMBL/GenBank/DDBJ databases">
        <title>Bacteria isolated from soil of Wuhan.</title>
        <authorList>
            <person name="Xiang W."/>
            <person name="Huang C."/>
        </authorList>
    </citation>
    <scope>NUCLEOTIDE SEQUENCE [LARGE SCALE GENOMIC DNA]</scope>
    <source>
        <strain evidence="8">xwS4</strain>
    </source>
</reference>
<dbReference type="Pfam" id="PF12833">
    <property type="entry name" value="HTH_18"/>
    <property type="match status" value="1"/>
</dbReference>
<comment type="function">
    <text evidence="5">Regulatory protein of the TOL plasmid xyl operons. XylS activates the xylXYZLTEGFJQKIH operon required for the degradation of toluene, m-xylene and p-xylene.</text>
</comment>
<evidence type="ECO:0000313" key="8">
    <source>
        <dbReference type="Proteomes" id="UP000704738"/>
    </source>
</evidence>
<dbReference type="EMBL" id="QJRE01000089">
    <property type="protein sequence ID" value="NWL45117.1"/>
    <property type="molecule type" value="Genomic_DNA"/>
</dbReference>
<evidence type="ECO:0000256" key="1">
    <source>
        <dbReference type="ARBA" id="ARBA00004496"/>
    </source>
</evidence>
<dbReference type="InterPro" id="IPR009057">
    <property type="entry name" value="Homeodomain-like_sf"/>
</dbReference>
<dbReference type="InterPro" id="IPR050204">
    <property type="entry name" value="AraC_XylS_family_regulators"/>
</dbReference>
<dbReference type="InterPro" id="IPR035418">
    <property type="entry name" value="AraC-bd_2"/>
</dbReference>
<dbReference type="Proteomes" id="UP000704738">
    <property type="component" value="Unassembled WGS sequence"/>
</dbReference>
<keyword evidence="2" id="KW-0805">Transcription regulation</keyword>
<keyword evidence="4" id="KW-0804">Transcription</keyword>
<evidence type="ECO:0000256" key="5">
    <source>
        <dbReference type="ARBA" id="ARBA00037345"/>
    </source>
</evidence>
<dbReference type="GO" id="GO:0006355">
    <property type="term" value="P:regulation of DNA-templated transcription"/>
    <property type="evidence" value="ECO:0007669"/>
    <property type="project" value="UniProtKB-ARBA"/>
</dbReference>
<evidence type="ECO:0000256" key="2">
    <source>
        <dbReference type="ARBA" id="ARBA00023015"/>
    </source>
</evidence>
<evidence type="ECO:0000313" key="7">
    <source>
        <dbReference type="EMBL" id="NWL45117.1"/>
    </source>
</evidence>
<comment type="subcellular location">
    <subcellularLocation>
        <location evidence="1">Cytoplasm</location>
    </subcellularLocation>
</comment>
<dbReference type="AlphaFoldDB" id="A0ABD6N8V3"/>
<dbReference type="PROSITE" id="PS01124">
    <property type="entry name" value="HTH_ARAC_FAMILY_2"/>
    <property type="match status" value="1"/>
</dbReference>